<dbReference type="OrthoDB" id="9793254at2"/>
<proteinExistence type="predicted"/>
<evidence type="ECO:0000313" key="2">
    <source>
        <dbReference type="EMBL" id="SEI02785.1"/>
    </source>
</evidence>
<reference evidence="2 3" key="1">
    <citation type="submission" date="2016-10" db="EMBL/GenBank/DDBJ databases">
        <authorList>
            <person name="de Groot N.N."/>
        </authorList>
    </citation>
    <scope>NUCLEOTIDE SEQUENCE [LARGE SCALE GENOMIC DNA]</scope>
    <source>
        <strain evidence="2 3">CGMCC 1.10825</strain>
    </source>
</reference>
<accession>A0A1H6MXK9</accession>
<name>A0A1H6MXK9_9FLAO</name>
<dbReference type="EMBL" id="FNXE01000068">
    <property type="protein sequence ID" value="SEI02785.1"/>
    <property type="molecule type" value="Genomic_DNA"/>
</dbReference>
<dbReference type="Gene3D" id="1.20.120.520">
    <property type="entry name" value="nmb1532 protein domain like"/>
    <property type="match status" value="1"/>
</dbReference>
<dbReference type="RefSeq" id="WP_091102702.1">
    <property type="nucleotide sequence ID" value="NZ_FNXE01000068.1"/>
</dbReference>
<gene>
    <name evidence="2" type="ORF">SAMN02927937_02831</name>
</gene>
<evidence type="ECO:0000313" key="3">
    <source>
        <dbReference type="Proteomes" id="UP000199634"/>
    </source>
</evidence>
<feature type="coiled-coil region" evidence="1">
    <location>
        <begin position="99"/>
        <end position="133"/>
    </location>
</feature>
<keyword evidence="3" id="KW-1185">Reference proteome</keyword>
<dbReference type="STRING" id="1159016.SAMN02927937_02831"/>
<evidence type="ECO:0008006" key="4">
    <source>
        <dbReference type="Google" id="ProtNLM"/>
    </source>
</evidence>
<dbReference type="Proteomes" id="UP000199634">
    <property type="component" value="Unassembled WGS sequence"/>
</dbReference>
<evidence type="ECO:0000256" key="1">
    <source>
        <dbReference type="SAM" id="Coils"/>
    </source>
</evidence>
<dbReference type="AlphaFoldDB" id="A0A1H6MXK9"/>
<organism evidence="2 3">
    <name type="scientific">Paenimyroides marinum</name>
    <dbReference type="NCBI Taxonomy" id="1159016"/>
    <lineage>
        <taxon>Bacteria</taxon>
        <taxon>Pseudomonadati</taxon>
        <taxon>Bacteroidota</taxon>
        <taxon>Flavobacteriia</taxon>
        <taxon>Flavobacteriales</taxon>
        <taxon>Flavobacteriaceae</taxon>
        <taxon>Paenimyroides</taxon>
    </lineage>
</organism>
<protein>
    <recommendedName>
        <fullName evidence="4">Cation-binding protein</fullName>
    </recommendedName>
</protein>
<keyword evidence="1" id="KW-0175">Coiled coil</keyword>
<sequence>MNKFEPMNTNDTDKADYERHLEQVTELLGKEYNEALQLCRIIREGIRLNIPLQRIKNYTDWYYNSRLALHLKKESEYIFPILGDDHELIKKALTKQRRLKRLFEENDQIEKSLNRIEEKLERLIRINEKSILNEVKKCATLEQLKQIEKVYHKNRITEEWNDVFWHN</sequence>